<keyword evidence="13" id="KW-0547">Nucleotide-binding</keyword>
<dbReference type="InterPro" id="IPR036163">
    <property type="entry name" value="HMA_dom_sf"/>
</dbReference>
<dbReference type="GO" id="GO:0016887">
    <property type="term" value="F:ATP hydrolysis activity"/>
    <property type="evidence" value="ECO:0007669"/>
    <property type="project" value="InterPro"/>
</dbReference>
<dbReference type="NCBIfam" id="TIGR01525">
    <property type="entry name" value="ATPase-IB_hvy"/>
    <property type="match status" value="1"/>
</dbReference>
<dbReference type="PROSITE" id="PS01047">
    <property type="entry name" value="HMA_1"/>
    <property type="match status" value="1"/>
</dbReference>
<dbReference type="PANTHER" id="PTHR43860:SF2">
    <property type="entry name" value="BETAINE ALDEHYDE DEHYDROGENASE-RELATED"/>
    <property type="match status" value="1"/>
</dbReference>
<evidence type="ECO:0000256" key="12">
    <source>
        <dbReference type="RuleBase" id="RU003345"/>
    </source>
</evidence>
<comment type="subcellular location">
    <subcellularLocation>
        <location evidence="1 13">Membrane</location>
    </subcellularLocation>
</comment>
<evidence type="ECO:0000256" key="6">
    <source>
        <dbReference type="ARBA" id="ARBA00022989"/>
    </source>
</evidence>
<keyword evidence="13" id="KW-0067">ATP-binding</keyword>
<dbReference type="FunFam" id="3.40.605.10:FF:000007">
    <property type="entry name" value="NAD/NADP-dependent betaine aldehyde dehydrogenase"/>
    <property type="match status" value="1"/>
</dbReference>
<evidence type="ECO:0000256" key="11">
    <source>
        <dbReference type="PROSITE-ProRule" id="PRU10007"/>
    </source>
</evidence>
<dbReference type="AlphaFoldDB" id="A0AAW1T6N6"/>
<feature type="transmembrane region" description="Helical" evidence="13">
    <location>
        <begin position="109"/>
        <end position="128"/>
    </location>
</feature>
<dbReference type="SUPFAM" id="SSF81653">
    <property type="entry name" value="Calcium ATPase, transduction domain A"/>
    <property type="match status" value="1"/>
</dbReference>
<keyword evidence="9 13" id="KW-0472">Membrane</keyword>
<dbReference type="Gene3D" id="3.30.70.100">
    <property type="match status" value="1"/>
</dbReference>
<dbReference type="GO" id="GO:0005524">
    <property type="term" value="F:ATP binding"/>
    <property type="evidence" value="ECO:0007669"/>
    <property type="project" value="UniProtKB-UniRule"/>
</dbReference>
<dbReference type="InterPro" id="IPR018303">
    <property type="entry name" value="ATPase_P-typ_P_site"/>
</dbReference>
<feature type="transmembrane region" description="Helical" evidence="13">
    <location>
        <begin position="359"/>
        <end position="377"/>
    </location>
</feature>
<keyword evidence="17" id="KW-1185">Reference proteome</keyword>
<dbReference type="PROSITE" id="PS00154">
    <property type="entry name" value="ATPASE_E1_E2"/>
    <property type="match status" value="1"/>
</dbReference>
<evidence type="ECO:0000256" key="9">
    <source>
        <dbReference type="ARBA" id="ARBA00023136"/>
    </source>
</evidence>
<organism evidence="16 17">
    <name type="scientific">Apatococcus fuscideae</name>
    <dbReference type="NCBI Taxonomy" id="2026836"/>
    <lineage>
        <taxon>Eukaryota</taxon>
        <taxon>Viridiplantae</taxon>
        <taxon>Chlorophyta</taxon>
        <taxon>core chlorophytes</taxon>
        <taxon>Trebouxiophyceae</taxon>
        <taxon>Chlorellales</taxon>
        <taxon>Chlorellaceae</taxon>
        <taxon>Apatococcus</taxon>
    </lineage>
</organism>
<feature type="region of interest" description="Disordered" evidence="14">
    <location>
        <begin position="522"/>
        <end position="557"/>
    </location>
</feature>
<dbReference type="InterPro" id="IPR027256">
    <property type="entry name" value="P-typ_ATPase_IB"/>
</dbReference>
<evidence type="ECO:0000313" key="17">
    <source>
        <dbReference type="Proteomes" id="UP001485043"/>
    </source>
</evidence>
<dbReference type="PANTHER" id="PTHR43860">
    <property type="entry name" value="BETAINE ALDEHYDE DEHYDROGENASE"/>
    <property type="match status" value="1"/>
</dbReference>
<dbReference type="Pfam" id="PF00403">
    <property type="entry name" value="HMA"/>
    <property type="match status" value="1"/>
</dbReference>
<dbReference type="Gene3D" id="3.40.1110.10">
    <property type="entry name" value="Calcium-transporting ATPase, cytoplasmic domain N"/>
    <property type="match status" value="1"/>
</dbReference>
<evidence type="ECO:0000256" key="8">
    <source>
        <dbReference type="ARBA" id="ARBA00023027"/>
    </source>
</evidence>
<dbReference type="NCBIfam" id="TIGR01494">
    <property type="entry name" value="ATPase_P-type"/>
    <property type="match status" value="2"/>
</dbReference>
<evidence type="ECO:0000256" key="4">
    <source>
        <dbReference type="ARBA" id="ARBA00022723"/>
    </source>
</evidence>
<feature type="transmembrane region" description="Helical" evidence="13">
    <location>
        <begin position="177"/>
        <end position="200"/>
    </location>
</feature>
<dbReference type="SUPFAM" id="SSF56784">
    <property type="entry name" value="HAD-like"/>
    <property type="match status" value="1"/>
</dbReference>
<feature type="region of interest" description="Disordered" evidence="14">
    <location>
        <begin position="736"/>
        <end position="756"/>
    </location>
</feature>
<dbReference type="PROSITE" id="PS50846">
    <property type="entry name" value="HMA_2"/>
    <property type="match status" value="1"/>
</dbReference>
<comment type="caution">
    <text evidence="16">The sequence shown here is derived from an EMBL/GenBank/DDBJ whole genome shotgun (WGS) entry which is preliminary data.</text>
</comment>
<keyword evidence="8" id="KW-0520">NAD</keyword>
<dbReference type="InterPro" id="IPR036412">
    <property type="entry name" value="HAD-like_sf"/>
</dbReference>
<gene>
    <name evidence="16" type="ORF">WJX84_012091</name>
</gene>
<dbReference type="Gene3D" id="3.40.50.1000">
    <property type="entry name" value="HAD superfamily/HAD-like"/>
    <property type="match status" value="1"/>
</dbReference>
<dbReference type="InterPro" id="IPR015590">
    <property type="entry name" value="Aldehyde_DH_dom"/>
</dbReference>
<dbReference type="PRINTS" id="PR00119">
    <property type="entry name" value="CATATPASE"/>
</dbReference>
<comment type="pathway">
    <text evidence="10">Amine and polyamine biosynthesis; betaine biosynthesis via choline pathway; betaine from betaine aldehyde: step 1/1.</text>
</comment>
<evidence type="ECO:0000256" key="1">
    <source>
        <dbReference type="ARBA" id="ARBA00004370"/>
    </source>
</evidence>
<dbReference type="InterPro" id="IPR029510">
    <property type="entry name" value="Ald_DH_CS_GLU"/>
</dbReference>
<comment type="caution">
    <text evidence="13">Lacks conserved residue(s) required for the propagation of feature annotation.</text>
</comment>
<evidence type="ECO:0000256" key="2">
    <source>
        <dbReference type="ARBA" id="ARBA00009986"/>
    </source>
</evidence>
<keyword evidence="7 12" id="KW-0560">Oxidoreductase</keyword>
<dbReference type="Pfam" id="PF00122">
    <property type="entry name" value="E1-E2_ATPase"/>
    <property type="match status" value="1"/>
</dbReference>
<evidence type="ECO:0000256" key="13">
    <source>
        <dbReference type="RuleBase" id="RU362081"/>
    </source>
</evidence>
<dbReference type="NCBIfam" id="TIGR01511">
    <property type="entry name" value="ATPase-IB1_Cu"/>
    <property type="match status" value="1"/>
</dbReference>
<reference evidence="16 17" key="1">
    <citation type="journal article" date="2024" name="Nat. Commun.">
        <title>Phylogenomics reveals the evolutionary origins of lichenization in chlorophyte algae.</title>
        <authorList>
            <person name="Puginier C."/>
            <person name="Libourel C."/>
            <person name="Otte J."/>
            <person name="Skaloud P."/>
            <person name="Haon M."/>
            <person name="Grisel S."/>
            <person name="Petersen M."/>
            <person name="Berrin J.G."/>
            <person name="Delaux P.M."/>
            <person name="Dal Grande F."/>
            <person name="Keller J."/>
        </authorList>
    </citation>
    <scope>NUCLEOTIDE SEQUENCE [LARGE SCALE GENOMIC DNA]</scope>
    <source>
        <strain evidence="16 17">SAG 2523</strain>
    </source>
</reference>
<dbReference type="SUPFAM" id="SSF53720">
    <property type="entry name" value="ALDH-like"/>
    <property type="match status" value="1"/>
</dbReference>
<dbReference type="FunFam" id="3.40.309.10:FF:000012">
    <property type="entry name" value="Betaine aldehyde dehydrogenase"/>
    <property type="match status" value="1"/>
</dbReference>
<dbReference type="CDD" id="cd07110">
    <property type="entry name" value="ALDH_F10_BADH"/>
    <property type="match status" value="1"/>
</dbReference>
<feature type="domain" description="HMA" evidence="15">
    <location>
        <begin position="1"/>
        <end position="68"/>
    </location>
</feature>
<evidence type="ECO:0000256" key="10">
    <source>
        <dbReference type="ARBA" id="ARBA00037921"/>
    </source>
</evidence>
<dbReference type="InterPro" id="IPR016162">
    <property type="entry name" value="Ald_DH_N"/>
</dbReference>
<dbReference type="Pfam" id="PF00171">
    <property type="entry name" value="Aldedh"/>
    <property type="match status" value="1"/>
</dbReference>
<dbReference type="Proteomes" id="UP001485043">
    <property type="component" value="Unassembled WGS sequence"/>
</dbReference>
<dbReference type="GO" id="GO:0019829">
    <property type="term" value="F:ATPase-coupled monoatomic cation transmembrane transporter activity"/>
    <property type="evidence" value="ECO:0007669"/>
    <property type="project" value="InterPro"/>
</dbReference>
<evidence type="ECO:0000256" key="7">
    <source>
        <dbReference type="ARBA" id="ARBA00023002"/>
    </source>
</evidence>
<dbReference type="Gene3D" id="3.40.309.10">
    <property type="entry name" value="Aldehyde Dehydrogenase, Chain A, domain 2"/>
    <property type="match status" value="1"/>
</dbReference>
<dbReference type="Gene3D" id="3.40.605.10">
    <property type="entry name" value="Aldehyde Dehydrogenase, Chain A, domain 1"/>
    <property type="match status" value="1"/>
</dbReference>
<evidence type="ECO:0000256" key="3">
    <source>
        <dbReference type="ARBA" id="ARBA00022692"/>
    </source>
</evidence>
<dbReference type="Gene3D" id="2.70.150.10">
    <property type="entry name" value="Calcium-transporting ATPase, cytoplasmic transduction domain A"/>
    <property type="match status" value="1"/>
</dbReference>
<evidence type="ECO:0000313" key="16">
    <source>
        <dbReference type="EMBL" id="KAK9864697.1"/>
    </source>
</evidence>
<evidence type="ECO:0000259" key="15">
    <source>
        <dbReference type="PROSITE" id="PS50846"/>
    </source>
</evidence>
<feature type="compositionally biased region" description="Polar residues" evidence="14">
    <location>
        <begin position="541"/>
        <end position="557"/>
    </location>
</feature>
<dbReference type="InterPro" id="IPR023299">
    <property type="entry name" value="ATPase_P-typ_cyto_dom_N"/>
</dbReference>
<dbReference type="InterPro" id="IPR059000">
    <property type="entry name" value="ATPase_P-type_domA"/>
</dbReference>
<dbReference type="SUPFAM" id="SSF55008">
    <property type="entry name" value="HMA, heavy metal-associated domain"/>
    <property type="match status" value="1"/>
</dbReference>
<dbReference type="GO" id="GO:0004029">
    <property type="term" value="F:aldehyde dehydrogenase (NAD+) activity"/>
    <property type="evidence" value="ECO:0007669"/>
    <property type="project" value="UniProtKB-ARBA"/>
</dbReference>
<dbReference type="InterPro" id="IPR016161">
    <property type="entry name" value="Ald_DH/histidinol_DH"/>
</dbReference>
<comment type="similarity">
    <text evidence="2 12">Belongs to the aldehyde dehydrogenase family.</text>
</comment>
<protein>
    <recommendedName>
        <fullName evidence="15">HMA domain-containing protein</fullName>
    </recommendedName>
</protein>
<dbReference type="InterPro" id="IPR016163">
    <property type="entry name" value="Ald_DH_C"/>
</dbReference>
<dbReference type="PROSITE" id="PS00687">
    <property type="entry name" value="ALDEHYDE_DEHYDR_GLU"/>
    <property type="match status" value="1"/>
</dbReference>
<comment type="similarity">
    <text evidence="13">Belongs to the cation transport ATPase (P-type) (TC 3.A.3) family. Type IB subfamily.</text>
</comment>
<dbReference type="PROSITE" id="PS01229">
    <property type="entry name" value="COF_2"/>
    <property type="match status" value="1"/>
</dbReference>
<feature type="active site" evidence="11">
    <location>
        <position position="1017"/>
    </location>
</feature>
<dbReference type="InterPro" id="IPR006121">
    <property type="entry name" value="HMA_dom"/>
</dbReference>
<dbReference type="InterPro" id="IPR017969">
    <property type="entry name" value="Heavy-metal-associated_CS"/>
</dbReference>
<dbReference type="GO" id="GO:0016020">
    <property type="term" value="C:membrane"/>
    <property type="evidence" value="ECO:0007669"/>
    <property type="project" value="UniProtKB-SubCell"/>
</dbReference>
<keyword evidence="3 13" id="KW-0812">Transmembrane</keyword>
<keyword evidence="6 13" id="KW-1133">Transmembrane helix</keyword>
<evidence type="ECO:0000256" key="14">
    <source>
        <dbReference type="SAM" id="MobiDB-lite"/>
    </source>
</evidence>
<dbReference type="FunFam" id="2.70.150.10:FF:000002">
    <property type="entry name" value="Copper-transporting ATPase 1, putative"/>
    <property type="match status" value="1"/>
</dbReference>
<dbReference type="InterPro" id="IPR001757">
    <property type="entry name" value="P_typ_ATPase"/>
</dbReference>
<accession>A0AAW1T6N6</accession>
<proteinExistence type="inferred from homology"/>
<keyword evidence="4 13" id="KW-0479">Metal-binding</keyword>
<dbReference type="EMBL" id="JALJOV010000324">
    <property type="protein sequence ID" value="KAK9864697.1"/>
    <property type="molecule type" value="Genomic_DNA"/>
</dbReference>
<keyword evidence="5" id="KW-1278">Translocase</keyword>
<dbReference type="Pfam" id="PF00702">
    <property type="entry name" value="Hydrolase"/>
    <property type="match status" value="1"/>
</dbReference>
<dbReference type="CDD" id="cd00371">
    <property type="entry name" value="HMA"/>
    <property type="match status" value="1"/>
</dbReference>
<dbReference type="GO" id="GO:0046872">
    <property type="term" value="F:metal ion binding"/>
    <property type="evidence" value="ECO:0007669"/>
    <property type="project" value="UniProtKB-KW"/>
</dbReference>
<name>A0AAW1T6N6_9CHLO</name>
<sequence>MDISGMRCGGCVRSVTRLLEQQPHVRQAVVNLPTETALVYVIIPKEQQHSKDHDAFLEQIGQRLTQVLLEHNFACKVRDRHGSTASAARVVKAKQQERVKRLEDALKRLAVAGMLASACFLGHLAHLWPGAPRLLHLLGSPRVHGTMSALALIGPGRKLVLDGFQALCRGAPNMNTLVGLGATASFGISCIAAALPGLGWRTFFEEPAMLLGVVLVGRALEERAQLQASSDLAALQGLLPSRARLILAGSDWQEVPAEAVSPGDLLAVLPGDRVPVDGCVISGCTTIDESALTGEAMPVGKSAGEQVTAGTVNCDGSIVVRSERAGDATVMADILRLVDAAQSRTAPMQRLADSVAGRFTYAMMGLSAATFLFWSAVGTRIFPQVLKGVAPTAVLVGTSSGARRGLLIRGGDVLEAASHTDTVIFDKTGTLTRGKPAIRSITPATPELSAEDILAYAACVERQTSHPVAHAIVSASDAQGLSSHTLDAGSLYQEPGQGVSGTCNGVPVAVGVEAWVQRQMNSLGASTSSRPAGEASRRRGSSNGADSSQAATSQARYAATHTCTQKRGLHVLLLSGDREAPAQAVAAAVGIPSDAVHAGVKPAGKAQLVQQLQKQGRCVAMVGDGINDAGALAEATVGIAMGGGVDAAAEVAGIVLLGDRVSQVLDAVQLSQATFAKIKQNLGWAFGYNIIGIPLAAGALLPSAGIALTPTVSGALMGLSSIFVMGNSLLLQLEGPSHMPAADSPPDKQRSHKQAKSPVCETLMRMIVKLQFINGHWVSPASGNALAVVSPIDDAVVGEIPAGNAADVEAAVQAAAVAYKGPWGQTSGKDRAVVLKAIADLLKKKKTELAKLETLDMGKPIQEAEWDLDDAAGCFEYYADLAERLDKKQWSPVDVGTEDFKTEIRQEPLGVVALITPWNYPLLMAVWKVAPALAAGNTIVLKPSEMASLTCLELGALAREAGLPAGVLNVITGLGPDAGAPLSEHPAVAKVAFTGSSVTGRRVAMAAAKNLRPATMELGGKSALVIFEDADVAKAVEWAMFGCFWGAGQVCSATSRVLVQSSIAEAFHEQLKQRAEEIKICDPNEPECRLGPVVNQAQYDKILKFIEDAKTEGADLLTGGGRPEHLPQGRFIKPTAFTRVKREHRLWREEVFGPVLAVASFETEEEAVALANESEFGLAAAVISEDEERCRRVAKAMEAGIVWIGCSQPAFCQAPWGGMKNSGHGRELGEYGMASFLNVKQVTTYQSKARWDWYPESKL</sequence>
<dbReference type="InterPro" id="IPR023214">
    <property type="entry name" value="HAD_sf"/>
</dbReference>
<evidence type="ECO:0000256" key="5">
    <source>
        <dbReference type="ARBA" id="ARBA00022967"/>
    </source>
</evidence>
<dbReference type="InterPro" id="IPR008250">
    <property type="entry name" value="ATPase_P-typ_transduc_dom_A_sf"/>
</dbReference>